<dbReference type="STRING" id="595528.A0A0D2VX27"/>
<keyword evidence="5" id="KW-0347">Helicase</keyword>
<dbReference type="GO" id="GO:0016787">
    <property type="term" value="F:hydrolase activity"/>
    <property type="evidence" value="ECO:0007669"/>
    <property type="project" value="UniProtKB-KW"/>
</dbReference>
<evidence type="ECO:0000256" key="7">
    <source>
        <dbReference type="ARBA" id="ARBA00023242"/>
    </source>
</evidence>
<feature type="compositionally biased region" description="Acidic residues" evidence="10">
    <location>
        <begin position="1257"/>
        <end position="1267"/>
    </location>
</feature>
<gene>
    <name evidence="13" type="ORF">CAOG_006507</name>
</gene>
<feature type="compositionally biased region" description="Acidic residues" evidence="10">
    <location>
        <begin position="543"/>
        <end position="552"/>
    </location>
</feature>
<dbReference type="InterPro" id="IPR001650">
    <property type="entry name" value="Helicase_C-like"/>
</dbReference>
<dbReference type="GO" id="GO:0005524">
    <property type="term" value="F:ATP binding"/>
    <property type="evidence" value="ECO:0007669"/>
    <property type="project" value="UniProtKB-KW"/>
</dbReference>
<dbReference type="GO" id="GO:0000724">
    <property type="term" value="P:double-strand break repair via homologous recombination"/>
    <property type="evidence" value="ECO:0007669"/>
    <property type="project" value="TreeGrafter"/>
</dbReference>
<evidence type="ECO:0000313" key="14">
    <source>
        <dbReference type="Proteomes" id="UP000008743"/>
    </source>
</evidence>
<feature type="region of interest" description="Disordered" evidence="10">
    <location>
        <begin position="502"/>
        <end position="523"/>
    </location>
</feature>
<dbReference type="GO" id="GO:0006260">
    <property type="term" value="P:DNA replication"/>
    <property type="evidence" value="ECO:0007669"/>
    <property type="project" value="InterPro"/>
</dbReference>
<dbReference type="OrthoDB" id="10261556at2759"/>
<organism evidence="13 14">
    <name type="scientific">Capsaspora owczarzaki (strain ATCC 30864)</name>
    <dbReference type="NCBI Taxonomy" id="595528"/>
    <lineage>
        <taxon>Eukaryota</taxon>
        <taxon>Filasterea</taxon>
        <taxon>Capsaspora</taxon>
    </lineage>
</organism>
<feature type="region of interest" description="Disordered" evidence="10">
    <location>
        <begin position="1243"/>
        <end position="1283"/>
    </location>
</feature>
<proteinExistence type="inferred from homology"/>
<feature type="compositionally biased region" description="Basic and acidic residues" evidence="10">
    <location>
        <begin position="125"/>
        <end position="139"/>
    </location>
</feature>
<dbReference type="InterPro" id="IPR004589">
    <property type="entry name" value="DNA_helicase_ATP-dep_RecQ"/>
</dbReference>
<feature type="compositionally biased region" description="Low complexity" evidence="10">
    <location>
        <begin position="60"/>
        <end position="77"/>
    </location>
</feature>
<dbReference type="NCBIfam" id="TIGR00614">
    <property type="entry name" value="recQ_fam"/>
    <property type="match status" value="1"/>
</dbReference>
<dbReference type="PhylomeDB" id="A0A0D2VX27"/>
<dbReference type="InterPro" id="IPR027417">
    <property type="entry name" value="P-loop_NTPase"/>
</dbReference>
<evidence type="ECO:0000256" key="3">
    <source>
        <dbReference type="ARBA" id="ARBA00022741"/>
    </source>
</evidence>
<feature type="compositionally biased region" description="Low complexity" evidence="10">
    <location>
        <begin position="553"/>
        <end position="563"/>
    </location>
</feature>
<comment type="similarity">
    <text evidence="2">Belongs to the helicase family. RecQ subfamily.</text>
</comment>
<evidence type="ECO:0000259" key="11">
    <source>
        <dbReference type="PROSITE" id="PS51192"/>
    </source>
</evidence>
<evidence type="ECO:0000256" key="4">
    <source>
        <dbReference type="ARBA" id="ARBA00022801"/>
    </source>
</evidence>
<keyword evidence="3" id="KW-0547">Nucleotide-binding</keyword>
<dbReference type="InterPro" id="IPR014001">
    <property type="entry name" value="Helicase_ATP-bd"/>
</dbReference>
<evidence type="ECO:0000256" key="2">
    <source>
        <dbReference type="ARBA" id="ARBA00005446"/>
    </source>
</evidence>
<sequence length="1355" mass="149102">MEETRSDSSSSSEAELSILKRQLKQWEHDFRQSHGGQSATRQDADANPVIKEAYARYAQLKQAASSSSTSSQHAQRASSKRPREDEAKVTESSLPAMYNVWLKPGNSSQPSTTAANDPAANPTDETDRINDDAFIRRSDFAMMSKRSRMSGDSTKQATAVSSEEYLHPAVILRRAKSATQRDRPELPMPAAPSIPLNRALQWPKSATASRVAGGVAPSTPPRPACPEPKESLTNDLPARPEGHDLQEQALDDTSVSELERRVDDNLMDEDNEYANQLDDDDQSDDDDDDDSDQFDDEVGTEDDDRYYDSEDYYDYDDDTVACDDQLEDETDSAEPLAIRPGFGFIRSVQRRHGAMSGFSLTLAAAMDVAEYDVGVDGARDAALEQASREKRKAELAAVVQAMEDQRRRAEAAEQSMAPRQGFGGNDNGNYVRLNLRNRHFRRGALNKPRKGGKFGRSSGRYNARMAKGDGTTTVRAQTTLGDGKDRAPFHELDVDAFAVSASSRIPESNSEERSDAVNPAGADEEAQVQLAGLTAKDFLSDDEMQLDNDDDTSAAQSTSHSSAVRASHNHEKLPPFMHQLEQLARNPAFEPELYLRDLFGFDSFRPGQRDTVLRLLQRQSTLVVLSTGAGKSLCYQLPAYLFAYPQRTDQASAISERRPLPARRQRASLLRLPSKLAGACFHSGLSGPQKQRVMHEVLAGEVAVLFVAPETLVSESFLRLALSASFPPIAFACVDEAHCVSQWSHNFRPAYLRLSSVLRNRLGVPAILALTATATTKCIQSIREHLGISPEGLVHGSPVPRNLALGVTQERDRDRALVLLLKEREPFCHYDSVIVYCTRQVDTDRVALSLRVQGVDAASYHAGMPPRSRAAVQRKFMSGQLRVIVATIAFGMGLDKSDVRGVVHYNMPGSFENYVQEIGRAGRDGLPASCHAFVTRDDYLHLRRHAYADTSEFITIKKLLAMVFGTLGAATTASQDNAESEGQPKHPRIRAVCTEKVEQELDIRAEVVETILLQIAGKGLIELLPQFQATAVLHLQRAPATYCGPSASLLRRAILDAAAASAKQTSDVATGGRFTVDLPAIATTTGLSVGVVRRELSDLPQTRGDRVDFTDWSFLIVVRSLPSRLEFDGLIDAIMAHMTAMETLQLRKVQSIFRMLTDLTNTTAGTVRDLYPVAARLLQSHTQNEQAYRDFLQTQQSLLHSHAPSAVLEVDQVEAELPAAPSIPNLSARIREQIDQYFAADADENQAQSSKAGQGDDTSEIPSEDDVETRASSDDLEPPLGGDAIQDARHNIRLLISNHSLRSARLIAKVLQGIQTPCLPAKDWYAHPLWAKHLAAPFWQLRQLALEELISAARH</sequence>
<evidence type="ECO:0000256" key="5">
    <source>
        <dbReference type="ARBA" id="ARBA00022806"/>
    </source>
</evidence>
<dbReference type="RefSeq" id="XP_004345256.2">
    <property type="nucleotide sequence ID" value="XM_004345206.2"/>
</dbReference>
<dbReference type="CDD" id="cd18794">
    <property type="entry name" value="SF2_C_RecQ"/>
    <property type="match status" value="1"/>
</dbReference>
<dbReference type="GO" id="GO:0005694">
    <property type="term" value="C:chromosome"/>
    <property type="evidence" value="ECO:0007669"/>
    <property type="project" value="TreeGrafter"/>
</dbReference>
<dbReference type="CDD" id="cd22289">
    <property type="entry name" value="RecQL4_SLD2_NTD"/>
    <property type="match status" value="1"/>
</dbReference>
<dbReference type="SMART" id="SM00490">
    <property type="entry name" value="HELICc"/>
    <property type="match status" value="1"/>
</dbReference>
<comment type="catalytic activity">
    <reaction evidence="8">
        <text>Couples ATP hydrolysis with the unwinding of duplex DNA by translocating in the 3'-5' direction.</text>
        <dbReference type="EC" id="5.6.2.4"/>
    </reaction>
</comment>
<evidence type="ECO:0000256" key="8">
    <source>
        <dbReference type="ARBA" id="ARBA00034617"/>
    </source>
</evidence>
<feature type="region of interest" description="Disordered" evidence="10">
    <location>
        <begin position="543"/>
        <end position="568"/>
    </location>
</feature>
<feature type="region of interest" description="Disordered" evidence="10">
    <location>
        <begin position="60"/>
        <end position="311"/>
    </location>
</feature>
<accession>A0A0D2VX27</accession>
<evidence type="ECO:0000256" key="10">
    <source>
        <dbReference type="SAM" id="MobiDB-lite"/>
    </source>
</evidence>
<evidence type="ECO:0000313" key="13">
    <source>
        <dbReference type="EMBL" id="KJE96142.1"/>
    </source>
</evidence>
<feature type="region of interest" description="Disordered" evidence="10">
    <location>
        <begin position="27"/>
        <end position="47"/>
    </location>
</feature>
<evidence type="ECO:0000256" key="9">
    <source>
        <dbReference type="ARBA" id="ARBA00034808"/>
    </source>
</evidence>
<dbReference type="InterPro" id="IPR021110">
    <property type="entry name" value="DNA_rep_checkpnt_protein"/>
</dbReference>
<feature type="compositionally biased region" description="Basic and acidic residues" evidence="10">
    <location>
        <begin position="227"/>
        <end position="246"/>
    </location>
</feature>
<feature type="compositionally biased region" description="Polar residues" evidence="10">
    <location>
        <begin position="150"/>
        <end position="161"/>
    </location>
</feature>
<feature type="domain" description="Helicase C-terminal" evidence="12">
    <location>
        <begin position="820"/>
        <end position="964"/>
    </location>
</feature>
<dbReference type="Gene3D" id="1.10.10.1460">
    <property type="match status" value="1"/>
</dbReference>
<dbReference type="Pfam" id="PF00270">
    <property type="entry name" value="DEAD"/>
    <property type="match status" value="1"/>
</dbReference>
<dbReference type="Pfam" id="PF00271">
    <property type="entry name" value="Helicase_C"/>
    <property type="match status" value="1"/>
</dbReference>
<evidence type="ECO:0000256" key="6">
    <source>
        <dbReference type="ARBA" id="ARBA00022840"/>
    </source>
</evidence>
<dbReference type="PROSITE" id="PS51192">
    <property type="entry name" value="HELICASE_ATP_BIND_1"/>
    <property type="match status" value="1"/>
</dbReference>
<dbReference type="Pfam" id="PF11719">
    <property type="entry name" value="Drc1-Sld2"/>
    <property type="match status" value="1"/>
</dbReference>
<protein>
    <recommendedName>
        <fullName evidence="9">DNA 3'-5' helicase</fullName>
        <ecNumber evidence="9">5.6.2.4</ecNumber>
    </recommendedName>
</protein>
<keyword evidence="6" id="KW-0067">ATP-binding</keyword>
<name>A0A0D2VX27_CAPO3</name>
<dbReference type="GO" id="GO:0043138">
    <property type="term" value="F:3'-5' DNA helicase activity"/>
    <property type="evidence" value="ECO:0007669"/>
    <property type="project" value="UniProtKB-EC"/>
</dbReference>
<keyword evidence="4" id="KW-0378">Hydrolase</keyword>
<dbReference type="GO" id="GO:0005634">
    <property type="term" value="C:nucleus"/>
    <property type="evidence" value="ECO:0007669"/>
    <property type="project" value="UniProtKB-SubCell"/>
</dbReference>
<dbReference type="Gene3D" id="3.40.50.300">
    <property type="entry name" value="P-loop containing nucleotide triphosphate hydrolases"/>
    <property type="match status" value="2"/>
</dbReference>
<dbReference type="InParanoid" id="A0A0D2VX27"/>
<dbReference type="InterPro" id="IPR011545">
    <property type="entry name" value="DEAD/DEAH_box_helicase_dom"/>
</dbReference>
<feature type="domain" description="Helicase ATP-binding" evidence="11">
    <location>
        <begin position="612"/>
        <end position="792"/>
    </location>
</feature>
<dbReference type="EC" id="5.6.2.4" evidence="9"/>
<dbReference type="EMBL" id="KE346370">
    <property type="protein sequence ID" value="KJE96142.1"/>
    <property type="molecule type" value="Genomic_DNA"/>
</dbReference>
<feature type="compositionally biased region" description="Acidic residues" evidence="10">
    <location>
        <begin position="265"/>
        <end position="311"/>
    </location>
</feature>
<dbReference type="Proteomes" id="UP000008743">
    <property type="component" value="Unassembled WGS sequence"/>
</dbReference>
<feature type="compositionally biased region" description="Low complexity" evidence="10">
    <location>
        <begin position="112"/>
        <end position="123"/>
    </location>
</feature>
<evidence type="ECO:0000259" key="12">
    <source>
        <dbReference type="PROSITE" id="PS51194"/>
    </source>
</evidence>
<dbReference type="SUPFAM" id="SSF52540">
    <property type="entry name" value="P-loop containing nucleoside triphosphate hydrolases"/>
    <property type="match status" value="1"/>
</dbReference>
<dbReference type="GO" id="GO:0009378">
    <property type="term" value="F:four-way junction helicase activity"/>
    <property type="evidence" value="ECO:0007669"/>
    <property type="project" value="TreeGrafter"/>
</dbReference>
<dbReference type="PANTHER" id="PTHR13710">
    <property type="entry name" value="DNA HELICASE RECQ FAMILY MEMBER"/>
    <property type="match status" value="1"/>
</dbReference>
<dbReference type="eggNOG" id="KOG0351">
    <property type="taxonomic scope" value="Eukaryota"/>
</dbReference>
<reference evidence="14" key="1">
    <citation type="submission" date="2011-02" db="EMBL/GenBank/DDBJ databases">
        <title>The Genome Sequence of Capsaspora owczarzaki ATCC 30864.</title>
        <authorList>
            <person name="Russ C."/>
            <person name="Cuomo C."/>
            <person name="Burger G."/>
            <person name="Gray M.W."/>
            <person name="Holland P.W.H."/>
            <person name="King N."/>
            <person name="Lang F.B.F."/>
            <person name="Roger A.J."/>
            <person name="Ruiz-Trillo I."/>
            <person name="Young S.K."/>
            <person name="Zeng Q."/>
            <person name="Gargeya S."/>
            <person name="Alvarado L."/>
            <person name="Berlin A."/>
            <person name="Chapman S.B."/>
            <person name="Chen Z."/>
            <person name="Freedman E."/>
            <person name="Gellesch M."/>
            <person name="Goldberg J."/>
            <person name="Griggs A."/>
            <person name="Gujja S."/>
            <person name="Heilman E."/>
            <person name="Heiman D."/>
            <person name="Howarth C."/>
            <person name="Mehta T."/>
            <person name="Neiman D."/>
            <person name="Pearson M."/>
            <person name="Roberts A."/>
            <person name="Saif S."/>
            <person name="Shea T."/>
            <person name="Shenoy N."/>
            <person name="Sisk P."/>
            <person name="Stolte C."/>
            <person name="Sykes S."/>
            <person name="White J."/>
            <person name="Yandava C."/>
            <person name="Haas B."/>
            <person name="Nusbaum C."/>
            <person name="Birren B."/>
        </authorList>
    </citation>
    <scope>NUCLEOTIDE SEQUENCE</scope>
    <source>
        <strain evidence="14">ATCC 30864</strain>
    </source>
</reference>
<dbReference type="GO" id="GO:0005737">
    <property type="term" value="C:cytoplasm"/>
    <property type="evidence" value="ECO:0007669"/>
    <property type="project" value="TreeGrafter"/>
</dbReference>
<dbReference type="SMART" id="SM00487">
    <property type="entry name" value="DEXDc"/>
    <property type="match status" value="1"/>
</dbReference>
<dbReference type="PANTHER" id="PTHR13710:SF108">
    <property type="entry name" value="ATP-DEPENDENT DNA HELICASE Q4"/>
    <property type="match status" value="1"/>
</dbReference>
<keyword evidence="14" id="KW-1185">Reference proteome</keyword>
<comment type="subcellular location">
    <subcellularLocation>
        <location evidence="1">Nucleus</location>
    </subcellularLocation>
</comment>
<evidence type="ECO:0000256" key="1">
    <source>
        <dbReference type="ARBA" id="ARBA00004123"/>
    </source>
</evidence>
<dbReference type="PROSITE" id="PS51194">
    <property type="entry name" value="HELICASE_CTER"/>
    <property type="match status" value="1"/>
</dbReference>
<keyword evidence="7" id="KW-0539">Nucleus</keyword>
<dbReference type="GO" id="GO:0003676">
    <property type="term" value="F:nucleic acid binding"/>
    <property type="evidence" value="ECO:0007669"/>
    <property type="project" value="InterPro"/>
</dbReference>